<keyword evidence="5" id="KW-0812">Transmembrane</keyword>
<evidence type="ECO:0000256" key="1">
    <source>
        <dbReference type="ARBA" id="ARBA00022737"/>
    </source>
</evidence>
<feature type="transmembrane region" description="Helical" evidence="5">
    <location>
        <begin position="950"/>
        <end position="975"/>
    </location>
</feature>
<keyword evidence="1" id="KW-0677">Repeat</keyword>
<feature type="domain" description="EGF-like" evidence="6">
    <location>
        <begin position="897"/>
        <end position="934"/>
    </location>
</feature>
<dbReference type="InterPro" id="IPR011042">
    <property type="entry name" value="6-blade_b-propeller_TolB-like"/>
</dbReference>
<dbReference type="PROSITE" id="PS50026">
    <property type="entry name" value="EGF_3"/>
    <property type="match status" value="2"/>
</dbReference>
<feature type="repeat" description="NHL" evidence="4">
    <location>
        <begin position="190"/>
        <end position="220"/>
    </location>
</feature>
<dbReference type="AlphaFoldDB" id="A0A819GKH9"/>
<evidence type="ECO:0000259" key="6">
    <source>
        <dbReference type="PROSITE" id="PS50026"/>
    </source>
</evidence>
<dbReference type="SMART" id="SM00179">
    <property type="entry name" value="EGF_CA"/>
    <property type="match status" value="2"/>
</dbReference>
<dbReference type="SUPFAM" id="SSF63829">
    <property type="entry name" value="Calcium-dependent phosphotriesterase"/>
    <property type="match status" value="1"/>
</dbReference>
<accession>A0A819GKH9</accession>
<evidence type="ECO:0000313" key="8">
    <source>
        <dbReference type="Proteomes" id="UP000663868"/>
    </source>
</evidence>
<protein>
    <recommendedName>
        <fullName evidence="6">EGF-like domain-containing protein</fullName>
    </recommendedName>
</protein>
<dbReference type="Proteomes" id="UP000663868">
    <property type="component" value="Unassembled WGS sequence"/>
</dbReference>
<comment type="caution">
    <text evidence="7">The sequence shown here is derived from an EMBL/GenBank/DDBJ whole genome shotgun (WGS) entry which is preliminary data.</text>
</comment>
<keyword evidence="5" id="KW-1133">Transmembrane helix</keyword>
<dbReference type="InterPro" id="IPR001258">
    <property type="entry name" value="NHL_repeat"/>
</dbReference>
<dbReference type="CDD" id="cd00054">
    <property type="entry name" value="EGF_CA"/>
    <property type="match status" value="2"/>
</dbReference>
<dbReference type="CDD" id="cd05819">
    <property type="entry name" value="NHL"/>
    <property type="match status" value="1"/>
</dbReference>
<feature type="disulfide bond" evidence="3">
    <location>
        <begin position="830"/>
        <end position="839"/>
    </location>
</feature>
<gene>
    <name evidence="7" type="ORF">KXQ929_LOCUS21869</name>
</gene>
<dbReference type="InterPro" id="IPR001881">
    <property type="entry name" value="EGF-like_Ca-bd_dom"/>
</dbReference>
<keyword evidence="5" id="KW-0472">Membrane</keyword>
<dbReference type="GO" id="GO:0005509">
    <property type="term" value="F:calcium ion binding"/>
    <property type="evidence" value="ECO:0007669"/>
    <property type="project" value="InterPro"/>
</dbReference>
<name>A0A819GKH9_9BILA</name>
<evidence type="ECO:0000256" key="3">
    <source>
        <dbReference type="PROSITE-ProRule" id="PRU00076"/>
    </source>
</evidence>
<dbReference type="SMART" id="SM00181">
    <property type="entry name" value="EGF"/>
    <property type="match status" value="3"/>
</dbReference>
<dbReference type="PROSITE" id="PS00022">
    <property type="entry name" value="EGF_1"/>
    <property type="match status" value="2"/>
</dbReference>
<proteinExistence type="predicted"/>
<organism evidence="7 8">
    <name type="scientific">Adineta steineri</name>
    <dbReference type="NCBI Taxonomy" id="433720"/>
    <lineage>
        <taxon>Eukaryota</taxon>
        <taxon>Metazoa</taxon>
        <taxon>Spiralia</taxon>
        <taxon>Gnathifera</taxon>
        <taxon>Rotifera</taxon>
        <taxon>Eurotatoria</taxon>
        <taxon>Bdelloidea</taxon>
        <taxon>Adinetida</taxon>
        <taxon>Adinetidae</taxon>
        <taxon>Adineta</taxon>
    </lineage>
</organism>
<dbReference type="EMBL" id="CAJOBB010001634">
    <property type="protein sequence ID" value="CAF3883211.1"/>
    <property type="molecule type" value="Genomic_DNA"/>
</dbReference>
<keyword evidence="3" id="KW-0245">EGF-like domain</keyword>
<dbReference type="PANTHER" id="PTHR24033">
    <property type="entry name" value="EGF-LIKE DOMAIN-CONTAINING PROTEIN"/>
    <property type="match status" value="1"/>
</dbReference>
<keyword evidence="2 3" id="KW-1015">Disulfide bond</keyword>
<sequence>MNTDIPQPPVVSYNLPKFCPNATWKQIETMFANDSLLGDFTSDFFIDRNNTVYIAAFDMNQIVIFQEGNYVPIILMNQDLTKPHSLFVMTNNDIYVTYDTDPSNIYNWTNSDTYGGYDTNLSNIYHWTNQGIPITPSNRCGALFMDINYNIYCSLYYIHQIMKYPSSSSTNNSGIRAAGNGSSGNLSNLLTNPMGIFVDTNFNLYVADSGNNRIQFFKPGETNGTTVVGSVSSSNIILRKPTSVILDGNGYLFIVDSNNNRIIMSGSLYTRCIIGCEQDGLSFSPYFIRFDSYGNIYASALNSSHIQKFTLITDSCDFDRSTIVPTGTMNTQTQYNTNSTAKPNSLTTLTNAIFQYTTEQDKLSTFSQTSYKQITNTTMSNSESFILSTISPSSSLIQNATTPIHHDVIQSTTQITSTSTMKNTITSTMTNDFTSKTSVVSTAYSETTTTMSIIQTSKAYDFTDSTTLSTQTMNYTIIQNETSSMANDFTTIQYDESLIENTMTTTETDISTMADDIITIEYDESSRENNMTTAEADISPIADDITTTQYDESLTENTLTTVETDISTMADDFTTIQYDESLTENTLTTAETDISIMANDSTTTQYDESLTENTMTTVETDISIMANDSTTIQYDKTSIENNMPTTKADKSTVANDFTTTQYDKTSIENTLTTRKTDISTMANDITTIQYDKTSIENIMTTRKADKSTMANDFTTTQYDKTSIENTLTTRKTDISSMANDITTTQYDSTLIGNNMTTTKADKFTMANIIHTTKPISSIFQPFIANICQNSSRIGFFCNISSTTCDLLNPCQNMGTCSNNYSVPLGYTCACQSGFNGTNCQLDIRLCKSTTCWNNGIYFLSYLSFTKFSILGNCSISLENNFLCSCTYGWEGLYCQNKVNYCQNVTCLNNGICQSLFLGYKCECISTFYTGSHCEFIDESLIIKQYVSKSFASIAIIAISTVAISIIVLDIMTYIFHIDVTRHYRDQWLRKRALGKQKSKIPMPRPMAYRFIYIHHPSLAEHSV</sequence>
<dbReference type="PANTHER" id="PTHR24033:SF151">
    <property type="entry name" value="NOTCH 2"/>
    <property type="match status" value="1"/>
</dbReference>
<evidence type="ECO:0000313" key="7">
    <source>
        <dbReference type="EMBL" id="CAF3883211.1"/>
    </source>
</evidence>
<dbReference type="PROSITE" id="PS01186">
    <property type="entry name" value="EGF_2"/>
    <property type="match status" value="2"/>
</dbReference>
<dbReference type="InterPro" id="IPR000742">
    <property type="entry name" value="EGF"/>
</dbReference>
<dbReference type="PROSITE" id="PS51125">
    <property type="entry name" value="NHL"/>
    <property type="match status" value="1"/>
</dbReference>
<dbReference type="Gene3D" id="2.120.10.30">
    <property type="entry name" value="TolB, C-terminal domain"/>
    <property type="match status" value="2"/>
</dbReference>
<reference evidence="7" key="1">
    <citation type="submission" date="2021-02" db="EMBL/GenBank/DDBJ databases">
        <authorList>
            <person name="Nowell W R."/>
        </authorList>
    </citation>
    <scope>NUCLEOTIDE SEQUENCE</scope>
</reference>
<dbReference type="SUPFAM" id="SSF57196">
    <property type="entry name" value="EGF/Laminin"/>
    <property type="match status" value="2"/>
</dbReference>
<evidence type="ECO:0000256" key="4">
    <source>
        <dbReference type="PROSITE-ProRule" id="PRU00504"/>
    </source>
</evidence>
<dbReference type="InterPro" id="IPR051830">
    <property type="entry name" value="NOTCH_homolog"/>
</dbReference>
<evidence type="ECO:0000256" key="2">
    <source>
        <dbReference type="ARBA" id="ARBA00023157"/>
    </source>
</evidence>
<comment type="caution">
    <text evidence="3">Lacks conserved residue(s) required for the propagation of feature annotation.</text>
</comment>
<feature type="domain" description="EGF-like" evidence="6">
    <location>
        <begin position="800"/>
        <end position="840"/>
    </location>
</feature>
<dbReference type="Gene3D" id="2.10.25.10">
    <property type="entry name" value="Laminin"/>
    <property type="match status" value="2"/>
</dbReference>
<evidence type="ECO:0000256" key="5">
    <source>
        <dbReference type="SAM" id="Phobius"/>
    </source>
</evidence>